<dbReference type="EMBL" id="MU394289">
    <property type="protein sequence ID" value="KAI6090781.1"/>
    <property type="molecule type" value="Genomic_DNA"/>
</dbReference>
<comment type="caution">
    <text evidence="1">The sequence shown here is derived from an EMBL/GenBank/DDBJ whole genome shotgun (WGS) entry which is preliminary data.</text>
</comment>
<sequence>MGSALSDKDVNALVQNQDASAATKDAKTTAPKSLEYHRQVLQSKLEEEKYGPKAPATTATTKNTVTTSAFTSTATASGTCNTASAATRVQNHPQSRLLANIGGVGDRQQQYISPSDNIMSPCTAKLNALKGRVAGRAKPKSLFAQTSAKKFDGENVFGAKAAAASQPAPSEDSST</sequence>
<evidence type="ECO:0000313" key="2">
    <source>
        <dbReference type="Proteomes" id="UP001497680"/>
    </source>
</evidence>
<keyword evidence="2" id="KW-1185">Reference proteome</keyword>
<name>A0ACC0DDD7_9PEZI</name>
<evidence type="ECO:0000313" key="1">
    <source>
        <dbReference type="EMBL" id="KAI6090781.1"/>
    </source>
</evidence>
<reference evidence="1 2" key="1">
    <citation type="journal article" date="2022" name="New Phytol.">
        <title>Ecological generalism drives hyperdiversity of secondary metabolite gene clusters in xylarialean endophytes.</title>
        <authorList>
            <person name="Franco M.E.E."/>
            <person name="Wisecaver J.H."/>
            <person name="Arnold A.E."/>
            <person name="Ju Y.M."/>
            <person name="Slot J.C."/>
            <person name="Ahrendt S."/>
            <person name="Moore L.P."/>
            <person name="Eastman K.E."/>
            <person name="Scott K."/>
            <person name="Konkel Z."/>
            <person name="Mondo S.J."/>
            <person name="Kuo A."/>
            <person name="Hayes R.D."/>
            <person name="Haridas S."/>
            <person name="Andreopoulos B."/>
            <person name="Riley R."/>
            <person name="LaButti K."/>
            <person name="Pangilinan J."/>
            <person name="Lipzen A."/>
            <person name="Amirebrahimi M."/>
            <person name="Yan J."/>
            <person name="Adam C."/>
            <person name="Keymanesh K."/>
            <person name="Ng V."/>
            <person name="Louie K."/>
            <person name="Northen T."/>
            <person name="Drula E."/>
            <person name="Henrissat B."/>
            <person name="Hsieh H.M."/>
            <person name="Youens-Clark K."/>
            <person name="Lutzoni F."/>
            <person name="Miadlikowska J."/>
            <person name="Eastwood D.C."/>
            <person name="Hamelin R.C."/>
            <person name="Grigoriev I.V."/>
            <person name="U'Ren J.M."/>
        </authorList>
    </citation>
    <scope>NUCLEOTIDE SEQUENCE [LARGE SCALE GENOMIC DNA]</scope>
    <source>
        <strain evidence="1 2">ER1909</strain>
    </source>
</reference>
<dbReference type="Proteomes" id="UP001497680">
    <property type="component" value="Unassembled WGS sequence"/>
</dbReference>
<gene>
    <name evidence="1" type="ORF">F4821DRAFT_10338</name>
</gene>
<proteinExistence type="predicted"/>
<organism evidence="1 2">
    <name type="scientific">Hypoxylon rubiginosum</name>
    <dbReference type="NCBI Taxonomy" id="110542"/>
    <lineage>
        <taxon>Eukaryota</taxon>
        <taxon>Fungi</taxon>
        <taxon>Dikarya</taxon>
        <taxon>Ascomycota</taxon>
        <taxon>Pezizomycotina</taxon>
        <taxon>Sordariomycetes</taxon>
        <taxon>Xylariomycetidae</taxon>
        <taxon>Xylariales</taxon>
        <taxon>Hypoxylaceae</taxon>
        <taxon>Hypoxylon</taxon>
    </lineage>
</organism>
<accession>A0ACC0DDD7</accession>
<protein>
    <submittedName>
        <fullName evidence="1">Uncharacterized protein</fullName>
    </submittedName>
</protein>